<dbReference type="SMART" id="SM00387">
    <property type="entry name" value="HATPase_c"/>
    <property type="match status" value="1"/>
</dbReference>
<evidence type="ECO:0000313" key="10">
    <source>
        <dbReference type="Proteomes" id="UP000239089"/>
    </source>
</evidence>
<evidence type="ECO:0000259" key="8">
    <source>
        <dbReference type="PROSITE" id="PS50885"/>
    </source>
</evidence>
<accession>A0A2S6NEG5</accession>
<keyword evidence="4" id="KW-0418">Kinase</keyword>
<proteinExistence type="predicted"/>
<dbReference type="Gene3D" id="3.30.565.10">
    <property type="entry name" value="Histidine kinase-like ATPase, C-terminal domain"/>
    <property type="match status" value="1"/>
</dbReference>
<sequence length="491" mass="52122">MWQVPKLSLRTLLASLIGFVTLAGFTVNLAILLANARPRILKEEEASLSLTRQIAVMATAGFQDAAEPDRMLALFFQSLGALRHVVVVVVGPDGVARPIPPQARNHDVLAAPDWFAALVRPAPKTLQIPVNVRGANFGKILVAASPFDEIEEIWVDVVRLAAVSMAVSIVLLVAALFILNWSLRPLEGLRHGLAALEAGESGVRAAFGGPAEFSVIAASLNSLAGTLECVTTSNRDLVAQLIDVQESERQDLARELHDEAGPCLFAIRAGVMELNGISARPQPEAGAVRDACAKVGRASESLQSLFRDVLGRLSPRGVVEFGLQQALGALVDFWRVHHPDVEVVLMCPHDLATLDEKLALTAYRIVQEALTNAFRHAGAERIEIRIALGWIETAGRLTETDAAPALLVTVEDNGVGLRSPSGRGRGVFGMKERTAHLGGRFAIEAGADGGLRVAAALPLADREGDGVVERSEAGNGAGTNPSDSIGNRLNS</sequence>
<dbReference type="EMBL" id="NHSJ01000031">
    <property type="protein sequence ID" value="PPQ32989.1"/>
    <property type="molecule type" value="Genomic_DNA"/>
</dbReference>
<dbReference type="Pfam" id="PF02518">
    <property type="entry name" value="HATPase_c"/>
    <property type="match status" value="1"/>
</dbReference>
<keyword evidence="2" id="KW-0597">Phosphoprotein</keyword>
<dbReference type="InterPro" id="IPR003594">
    <property type="entry name" value="HATPase_dom"/>
</dbReference>
<dbReference type="PANTHER" id="PTHR24421">
    <property type="entry name" value="NITRATE/NITRITE SENSOR PROTEIN NARX-RELATED"/>
    <property type="match status" value="1"/>
</dbReference>
<comment type="caution">
    <text evidence="9">The sequence shown here is derived from an EMBL/GenBank/DDBJ whole genome shotgun (WGS) entry which is preliminary data.</text>
</comment>
<evidence type="ECO:0000313" key="9">
    <source>
        <dbReference type="EMBL" id="PPQ32989.1"/>
    </source>
</evidence>
<gene>
    <name evidence="9" type="ORF">CCR94_03160</name>
</gene>
<dbReference type="Gene3D" id="1.20.5.1930">
    <property type="match status" value="1"/>
</dbReference>
<organism evidence="9 10">
    <name type="scientific">Rhodoblastus sphagnicola</name>
    <dbReference type="NCBI Taxonomy" id="333368"/>
    <lineage>
        <taxon>Bacteria</taxon>
        <taxon>Pseudomonadati</taxon>
        <taxon>Pseudomonadota</taxon>
        <taxon>Alphaproteobacteria</taxon>
        <taxon>Hyphomicrobiales</taxon>
        <taxon>Rhodoblastaceae</taxon>
        <taxon>Rhodoblastus</taxon>
    </lineage>
</organism>
<evidence type="ECO:0000256" key="6">
    <source>
        <dbReference type="SAM" id="MobiDB-lite"/>
    </source>
</evidence>
<dbReference type="Pfam" id="PF07730">
    <property type="entry name" value="HisKA_3"/>
    <property type="match status" value="1"/>
</dbReference>
<evidence type="ECO:0000256" key="5">
    <source>
        <dbReference type="ARBA" id="ARBA00023012"/>
    </source>
</evidence>
<dbReference type="InterPro" id="IPR050482">
    <property type="entry name" value="Sensor_HK_TwoCompSys"/>
</dbReference>
<dbReference type="Proteomes" id="UP000239089">
    <property type="component" value="Unassembled WGS sequence"/>
</dbReference>
<feature type="compositionally biased region" description="Polar residues" evidence="6">
    <location>
        <begin position="478"/>
        <end position="491"/>
    </location>
</feature>
<protein>
    <recommendedName>
        <fullName evidence="8">HAMP domain-containing protein</fullName>
    </recommendedName>
</protein>
<feature type="domain" description="HAMP" evidence="8">
    <location>
        <begin position="180"/>
        <end position="232"/>
    </location>
</feature>
<keyword evidence="5" id="KW-0902">Two-component regulatory system</keyword>
<feature type="transmembrane region" description="Helical" evidence="7">
    <location>
        <begin position="12"/>
        <end position="34"/>
    </location>
</feature>
<keyword evidence="7" id="KW-1133">Transmembrane helix</keyword>
<keyword evidence="3" id="KW-0808">Transferase</keyword>
<feature type="region of interest" description="Disordered" evidence="6">
    <location>
        <begin position="465"/>
        <end position="491"/>
    </location>
</feature>
<evidence type="ECO:0000256" key="7">
    <source>
        <dbReference type="SAM" id="Phobius"/>
    </source>
</evidence>
<dbReference type="GO" id="GO:0000155">
    <property type="term" value="F:phosphorelay sensor kinase activity"/>
    <property type="evidence" value="ECO:0007669"/>
    <property type="project" value="InterPro"/>
</dbReference>
<keyword evidence="10" id="KW-1185">Reference proteome</keyword>
<dbReference type="InterPro" id="IPR036890">
    <property type="entry name" value="HATPase_C_sf"/>
</dbReference>
<dbReference type="InterPro" id="IPR011712">
    <property type="entry name" value="Sig_transdc_His_kin_sub3_dim/P"/>
</dbReference>
<evidence type="ECO:0000256" key="2">
    <source>
        <dbReference type="ARBA" id="ARBA00022553"/>
    </source>
</evidence>
<dbReference type="InterPro" id="IPR003660">
    <property type="entry name" value="HAMP_dom"/>
</dbReference>
<evidence type="ECO:0000256" key="1">
    <source>
        <dbReference type="ARBA" id="ARBA00004370"/>
    </source>
</evidence>
<feature type="transmembrane region" description="Helical" evidence="7">
    <location>
        <begin position="160"/>
        <end position="183"/>
    </location>
</feature>
<dbReference type="AlphaFoldDB" id="A0A2S6NEG5"/>
<keyword evidence="7" id="KW-0812">Transmembrane</keyword>
<dbReference type="CDD" id="cd16917">
    <property type="entry name" value="HATPase_UhpB-NarQ-NarX-like"/>
    <property type="match status" value="1"/>
</dbReference>
<dbReference type="PANTHER" id="PTHR24421:SF58">
    <property type="entry name" value="SIGNAL TRANSDUCTION HISTIDINE-PROTEIN KINASE_PHOSPHATASE UHPB"/>
    <property type="match status" value="1"/>
</dbReference>
<evidence type="ECO:0000256" key="3">
    <source>
        <dbReference type="ARBA" id="ARBA00022679"/>
    </source>
</evidence>
<keyword evidence="7" id="KW-0472">Membrane</keyword>
<comment type="subcellular location">
    <subcellularLocation>
        <location evidence="1">Membrane</location>
    </subcellularLocation>
</comment>
<dbReference type="GO" id="GO:0046983">
    <property type="term" value="F:protein dimerization activity"/>
    <property type="evidence" value="ECO:0007669"/>
    <property type="project" value="InterPro"/>
</dbReference>
<evidence type="ECO:0000256" key="4">
    <source>
        <dbReference type="ARBA" id="ARBA00022777"/>
    </source>
</evidence>
<dbReference type="PROSITE" id="PS50885">
    <property type="entry name" value="HAMP"/>
    <property type="match status" value="1"/>
</dbReference>
<dbReference type="SUPFAM" id="SSF55874">
    <property type="entry name" value="ATPase domain of HSP90 chaperone/DNA topoisomerase II/histidine kinase"/>
    <property type="match status" value="1"/>
</dbReference>
<name>A0A2S6NEG5_9HYPH</name>
<dbReference type="GO" id="GO:0016020">
    <property type="term" value="C:membrane"/>
    <property type="evidence" value="ECO:0007669"/>
    <property type="project" value="UniProtKB-SubCell"/>
</dbReference>
<reference evidence="9 10" key="1">
    <citation type="journal article" date="2018" name="Arch. Microbiol.">
        <title>New insights into the metabolic potential of the phototrophic purple bacterium Rhodopila globiformis DSM 161(T) from its draft genome sequence and evidence for a vanadium-dependent nitrogenase.</title>
        <authorList>
            <person name="Imhoff J.F."/>
            <person name="Rahn T."/>
            <person name="Kunzel S."/>
            <person name="Neulinger S.C."/>
        </authorList>
    </citation>
    <scope>NUCLEOTIDE SEQUENCE [LARGE SCALE GENOMIC DNA]</scope>
    <source>
        <strain evidence="9 10">DSM 16996</strain>
    </source>
</reference>